<dbReference type="PANTHER" id="PTHR46880:SF5">
    <property type="entry name" value="DUF4371 DOMAIN-CONTAINING PROTEIN"/>
    <property type="match status" value="1"/>
</dbReference>
<protein>
    <recommendedName>
        <fullName evidence="4">HAT C-terminal dimerisation domain-containing protein</fullName>
    </recommendedName>
</protein>
<keyword evidence="3" id="KW-1185">Reference proteome</keyword>
<evidence type="ECO:0000313" key="3">
    <source>
        <dbReference type="Proteomes" id="UP000518266"/>
    </source>
</evidence>
<gene>
    <name evidence="2" type="ORF">F7725_024285</name>
</gene>
<sequence>MFLSPPKQGEQPGKKKRKAELQSPPQKRESKRESQSEEERIQKARDYEEKERARAFIPAWLDQFPWLRFDKEKNEMFFEPCRNVPSISDKTCSLYKGNSKFRKTLLDCHDPSKKHEMCAAAAQAKIDGENSVVAPILRGLSKMQDELRAGMINLFHVAYFVVKSERPFTDFPVLVDLNRRTGAKMPCVTTTTKPAHGKYFLQKFFVDIYQFIYDPILAEVKSARFCSVMIDGATDKATLEQEIVYVRYLDSTKRPKNVFFSIEHHYRFSPKALHELRLVAEALEEKVLKPTNLAGARFLPYIYKANKIVCESYAVFVTYFQDLLSTERRPKPSPKVRGRAYRILTFLMNYDNVLFSYFMRDTFEALSELSLNFQKDSLTVCDAVEALETCSLKLVDLQFEPTEGMQEVIDAVSETGLFRGTKLKYVNEGQIVSLRKKVIGICAHQAPGEKIPRSPERECPLKFAIFDPSQWPSDRQELAAYGKQDFADICEHYQPLMDEHSVTTKMLKSEFILYKSYAAARKTRMPHIFSGILCDTERCKQYKGLSILFEVYLVLAVNTAVCERGFSCMKRVKNDWRSCLGTEQLSRLMFSSIEGPQWRTLMLPEPWRSGGPQEIGLGPGFNPWQKEQDQEIRDDLYEDWLLWIRKPSRRRMCARRPYLTSSDLRQR</sequence>
<reference evidence="2 3" key="1">
    <citation type="submission" date="2020-03" db="EMBL/GenBank/DDBJ databases">
        <title>Dissostichus mawsoni Genome sequencing and assembly.</title>
        <authorList>
            <person name="Park H."/>
        </authorList>
    </citation>
    <scope>NUCLEOTIDE SEQUENCE [LARGE SCALE GENOMIC DNA]</scope>
    <source>
        <strain evidence="2">DM0001</strain>
        <tissue evidence="2">Muscle</tissue>
    </source>
</reference>
<dbReference type="PANTHER" id="PTHR46880">
    <property type="entry name" value="RAS-ASSOCIATING DOMAIN-CONTAINING PROTEIN"/>
    <property type="match status" value="1"/>
</dbReference>
<feature type="region of interest" description="Disordered" evidence="1">
    <location>
        <begin position="1"/>
        <end position="48"/>
    </location>
</feature>
<dbReference type="OrthoDB" id="8551997at2759"/>
<feature type="compositionally biased region" description="Low complexity" evidence="1">
    <location>
        <begin position="1"/>
        <end position="11"/>
    </location>
</feature>
<evidence type="ECO:0008006" key="4">
    <source>
        <dbReference type="Google" id="ProtNLM"/>
    </source>
</evidence>
<evidence type="ECO:0000256" key="1">
    <source>
        <dbReference type="SAM" id="MobiDB-lite"/>
    </source>
</evidence>
<proteinExistence type="predicted"/>
<dbReference type="Proteomes" id="UP000518266">
    <property type="component" value="Unassembled WGS sequence"/>
</dbReference>
<evidence type="ECO:0000313" key="2">
    <source>
        <dbReference type="EMBL" id="KAF3842334.1"/>
    </source>
</evidence>
<name>A0A7J5XYW9_DISMA</name>
<comment type="caution">
    <text evidence="2">The sequence shown here is derived from an EMBL/GenBank/DDBJ whole genome shotgun (WGS) entry which is preliminary data.</text>
</comment>
<dbReference type="AlphaFoldDB" id="A0A7J5XYW9"/>
<feature type="non-terminal residue" evidence="2">
    <location>
        <position position="667"/>
    </location>
</feature>
<dbReference type="EMBL" id="JAAKFY010000019">
    <property type="protein sequence ID" value="KAF3842334.1"/>
    <property type="molecule type" value="Genomic_DNA"/>
</dbReference>
<accession>A0A7J5XYW9</accession>
<organism evidence="2 3">
    <name type="scientific">Dissostichus mawsoni</name>
    <name type="common">Antarctic cod</name>
    <dbReference type="NCBI Taxonomy" id="36200"/>
    <lineage>
        <taxon>Eukaryota</taxon>
        <taxon>Metazoa</taxon>
        <taxon>Chordata</taxon>
        <taxon>Craniata</taxon>
        <taxon>Vertebrata</taxon>
        <taxon>Euteleostomi</taxon>
        <taxon>Actinopterygii</taxon>
        <taxon>Neopterygii</taxon>
        <taxon>Teleostei</taxon>
        <taxon>Neoteleostei</taxon>
        <taxon>Acanthomorphata</taxon>
        <taxon>Eupercaria</taxon>
        <taxon>Perciformes</taxon>
        <taxon>Notothenioidei</taxon>
        <taxon>Nototheniidae</taxon>
        <taxon>Dissostichus</taxon>
    </lineage>
</organism>
<feature type="compositionally biased region" description="Basic and acidic residues" evidence="1">
    <location>
        <begin position="26"/>
        <end position="48"/>
    </location>
</feature>